<dbReference type="RefSeq" id="WP_123641308.1">
    <property type="nucleotide sequence ID" value="NZ_ML119082.1"/>
</dbReference>
<proteinExistence type="predicted"/>
<dbReference type="AlphaFoldDB" id="A0A3N2R8N5"/>
<comment type="caution">
    <text evidence="2">The sequence shown here is derived from an EMBL/GenBank/DDBJ whole genome shotgun (WGS) entry which is preliminary data.</text>
</comment>
<feature type="transmembrane region" description="Helical" evidence="1">
    <location>
        <begin position="37"/>
        <end position="62"/>
    </location>
</feature>
<protein>
    <submittedName>
        <fullName evidence="2">Uncharacterized protein</fullName>
    </submittedName>
</protein>
<dbReference type="OrthoDB" id="7873321at2"/>
<feature type="transmembrane region" description="Helical" evidence="1">
    <location>
        <begin position="74"/>
        <end position="95"/>
    </location>
</feature>
<accession>A0A3N2R8N5</accession>
<reference evidence="2 3" key="1">
    <citation type="submission" date="2018-10" db="EMBL/GenBank/DDBJ databases">
        <title>Histidinibacterium lentulum gen. nov., sp. nov., a marine bacterium from the culture broth of Picochlorum sp. 122.</title>
        <authorList>
            <person name="Wang G."/>
        </authorList>
    </citation>
    <scope>NUCLEOTIDE SEQUENCE [LARGE SCALE GENOMIC DNA]</scope>
    <source>
        <strain evidence="2 3">B17</strain>
    </source>
</reference>
<evidence type="ECO:0000256" key="1">
    <source>
        <dbReference type="SAM" id="Phobius"/>
    </source>
</evidence>
<sequence length="100" mass="10548">MERGRDILALVAPGLVWAVHFVLIYALISAACAQRALIGMGTVWIAGLILTVLGVVLALWPLRLSNAESVRRALLWSSGIFAAAIVADGAFVLLFQTCGG</sequence>
<keyword evidence="1" id="KW-0472">Membrane</keyword>
<dbReference type="Proteomes" id="UP000268016">
    <property type="component" value="Unassembled WGS sequence"/>
</dbReference>
<evidence type="ECO:0000313" key="3">
    <source>
        <dbReference type="Proteomes" id="UP000268016"/>
    </source>
</evidence>
<evidence type="ECO:0000313" key="2">
    <source>
        <dbReference type="EMBL" id="ROU03773.1"/>
    </source>
</evidence>
<keyword evidence="1" id="KW-0812">Transmembrane</keyword>
<feature type="transmembrane region" description="Helical" evidence="1">
    <location>
        <begin position="7"/>
        <end position="31"/>
    </location>
</feature>
<dbReference type="EMBL" id="RDRB01000002">
    <property type="protein sequence ID" value="ROU03773.1"/>
    <property type="molecule type" value="Genomic_DNA"/>
</dbReference>
<organism evidence="2 3">
    <name type="scientific">Histidinibacterium lentulum</name>
    <dbReference type="NCBI Taxonomy" id="2480588"/>
    <lineage>
        <taxon>Bacteria</taxon>
        <taxon>Pseudomonadati</taxon>
        <taxon>Pseudomonadota</taxon>
        <taxon>Alphaproteobacteria</taxon>
        <taxon>Rhodobacterales</taxon>
        <taxon>Paracoccaceae</taxon>
        <taxon>Histidinibacterium</taxon>
    </lineage>
</organism>
<gene>
    <name evidence="2" type="ORF">EAT49_05625</name>
</gene>
<keyword evidence="1" id="KW-1133">Transmembrane helix</keyword>
<name>A0A3N2R8N5_9RHOB</name>
<dbReference type="PROSITE" id="PS51257">
    <property type="entry name" value="PROKAR_LIPOPROTEIN"/>
    <property type="match status" value="1"/>
</dbReference>
<keyword evidence="3" id="KW-1185">Reference proteome</keyword>